<keyword evidence="2" id="KW-1185">Reference proteome</keyword>
<gene>
    <name evidence="1" type="ORF">TSACC_21503</name>
</gene>
<dbReference type="RefSeq" id="WP_075078866.1">
    <property type="nucleotide sequence ID" value="NZ_BDCO01000002.1"/>
</dbReference>
<accession>A0A146G5R1</accession>
<dbReference type="OrthoDB" id="195047at2"/>
<organism evidence="1 2">
    <name type="scientific">Terrimicrobium sacchariphilum</name>
    <dbReference type="NCBI Taxonomy" id="690879"/>
    <lineage>
        <taxon>Bacteria</taxon>
        <taxon>Pseudomonadati</taxon>
        <taxon>Verrucomicrobiota</taxon>
        <taxon>Terrimicrobiia</taxon>
        <taxon>Terrimicrobiales</taxon>
        <taxon>Terrimicrobiaceae</taxon>
        <taxon>Terrimicrobium</taxon>
    </lineage>
</organism>
<dbReference type="EMBL" id="BDCO01000002">
    <property type="protein sequence ID" value="GAT33095.1"/>
    <property type="molecule type" value="Genomic_DNA"/>
</dbReference>
<proteinExistence type="predicted"/>
<comment type="caution">
    <text evidence="1">The sequence shown here is derived from an EMBL/GenBank/DDBJ whole genome shotgun (WGS) entry which is preliminary data.</text>
</comment>
<evidence type="ECO:0000313" key="2">
    <source>
        <dbReference type="Proteomes" id="UP000076023"/>
    </source>
</evidence>
<reference evidence="2" key="1">
    <citation type="journal article" date="2017" name="Genome Announc.">
        <title>Draft Genome Sequence of Terrimicrobium sacchariphilum NM-5T, a Facultative Anaerobic Soil Bacterium of the Class Spartobacteria.</title>
        <authorList>
            <person name="Qiu Y.L."/>
            <person name="Tourlousse D.M."/>
            <person name="Matsuura N."/>
            <person name="Ohashi A."/>
            <person name="Sekiguchi Y."/>
        </authorList>
    </citation>
    <scope>NUCLEOTIDE SEQUENCE [LARGE SCALE GENOMIC DNA]</scope>
    <source>
        <strain evidence="2">NM-5</strain>
    </source>
</reference>
<dbReference type="Proteomes" id="UP000076023">
    <property type="component" value="Unassembled WGS sequence"/>
</dbReference>
<dbReference type="AlphaFoldDB" id="A0A146G5R1"/>
<evidence type="ECO:0000313" key="1">
    <source>
        <dbReference type="EMBL" id="GAT33095.1"/>
    </source>
</evidence>
<dbReference type="InParanoid" id="A0A146G5R1"/>
<name>A0A146G5R1_TERSA</name>
<protein>
    <submittedName>
        <fullName evidence="1">Uncharacterized protein</fullName>
    </submittedName>
</protein>
<sequence>MAISQLSTSVLKNILKLTEQRESLLGEIAKIESQIESLYAGGVVAAKAPRGRGASTKAAKAIGSKSSGRRGALKEAILAALKASGDKGISVKELSEKLGVKAQNVHVWFSSTGRKLGTIQKLSAGRYRLKA</sequence>